<dbReference type="CDD" id="cd02989">
    <property type="entry name" value="Phd_like_TxnDC9"/>
    <property type="match status" value="1"/>
</dbReference>
<feature type="domain" description="Phosducin" evidence="3">
    <location>
        <begin position="15"/>
        <end position="166"/>
    </location>
</feature>
<feature type="compositionally biased region" description="Acidic residues" evidence="2">
    <location>
        <begin position="190"/>
        <end position="201"/>
    </location>
</feature>
<feature type="region of interest" description="Disordered" evidence="2">
    <location>
        <begin position="167"/>
        <end position="201"/>
    </location>
</feature>
<name>A0A165QU44_EXIGL</name>
<evidence type="ECO:0000259" key="3">
    <source>
        <dbReference type="Pfam" id="PF02114"/>
    </source>
</evidence>
<evidence type="ECO:0000313" key="5">
    <source>
        <dbReference type="Proteomes" id="UP000077266"/>
    </source>
</evidence>
<dbReference type="FunCoup" id="A0A165QU44">
    <property type="interactions" value="893"/>
</dbReference>
<dbReference type="OrthoDB" id="10257948at2759"/>
<dbReference type="STRING" id="1314781.A0A165QU44"/>
<dbReference type="InParanoid" id="A0A165QU44"/>
<keyword evidence="5" id="KW-1185">Reference proteome</keyword>
<dbReference type="InterPro" id="IPR024253">
    <property type="entry name" value="Phosducin_thioredoxin-like_dom"/>
</dbReference>
<evidence type="ECO:0000313" key="4">
    <source>
        <dbReference type="EMBL" id="KZW04073.1"/>
    </source>
</evidence>
<protein>
    <submittedName>
        <fullName evidence="4">Thioredoxin-like protein</fullName>
    </submittedName>
</protein>
<dbReference type="InterPro" id="IPR036249">
    <property type="entry name" value="Thioredoxin-like_sf"/>
</dbReference>
<dbReference type="SUPFAM" id="SSF52833">
    <property type="entry name" value="Thioredoxin-like"/>
    <property type="match status" value="1"/>
</dbReference>
<evidence type="ECO:0000256" key="1">
    <source>
        <dbReference type="ARBA" id="ARBA00009686"/>
    </source>
</evidence>
<dbReference type="Gene3D" id="3.40.30.10">
    <property type="entry name" value="Glutaredoxin"/>
    <property type="match status" value="1"/>
</dbReference>
<proteinExistence type="inferred from homology"/>
<reference evidence="4 5" key="1">
    <citation type="journal article" date="2016" name="Mol. Biol. Evol.">
        <title>Comparative Genomics of Early-Diverging Mushroom-Forming Fungi Provides Insights into the Origins of Lignocellulose Decay Capabilities.</title>
        <authorList>
            <person name="Nagy L.G."/>
            <person name="Riley R."/>
            <person name="Tritt A."/>
            <person name="Adam C."/>
            <person name="Daum C."/>
            <person name="Floudas D."/>
            <person name="Sun H."/>
            <person name="Yadav J.S."/>
            <person name="Pangilinan J."/>
            <person name="Larsson K.H."/>
            <person name="Matsuura K."/>
            <person name="Barry K."/>
            <person name="Labutti K."/>
            <person name="Kuo R."/>
            <person name="Ohm R.A."/>
            <person name="Bhattacharya S.S."/>
            <person name="Shirouzu T."/>
            <person name="Yoshinaga Y."/>
            <person name="Martin F.M."/>
            <person name="Grigoriev I.V."/>
            <person name="Hibbett D.S."/>
        </authorList>
    </citation>
    <scope>NUCLEOTIDE SEQUENCE [LARGE SCALE GENOMIC DNA]</scope>
    <source>
        <strain evidence="4 5">HHB12029</strain>
    </source>
</reference>
<sequence length="201" mass="23574">MAEHMDEDDDDALFERLEKELDDDFERSGIRERMMDDMKRQMERVRDMRESNHGRYTEIFDEKEVIQTSAKENLCVIHFYHRDFQRCRIMDKHLEAIAPKYFSTRFIRVCVENVPWLVDKLQVQVLPCVACFVGGVLKHRLIGFEELGNDDSFTTASLEMKLSLLGVTEKPGTSKQEQKKKKKRGRRGDDSDESDGSEDDD</sequence>
<comment type="similarity">
    <text evidence="1">Belongs to the phosducin family.</text>
</comment>
<gene>
    <name evidence="4" type="ORF">EXIGLDRAFT_716083</name>
</gene>
<dbReference type="Proteomes" id="UP000077266">
    <property type="component" value="Unassembled WGS sequence"/>
</dbReference>
<dbReference type="PANTHER" id="PTHR21148">
    <property type="entry name" value="THIOREDOXIN DOMAIN-CONTAINING PROTEIN 9"/>
    <property type="match status" value="1"/>
</dbReference>
<dbReference type="Pfam" id="PF02114">
    <property type="entry name" value="Phosducin"/>
    <property type="match status" value="1"/>
</dbReference>
<dbReference type="EMBL" id="KV425882">
    <property type="protein sequence ID" value="KZW04073.1"/>
    <property type="molecule type" value="Genomic_DNA"/>
</dbReference>
<accession>A0A165QU44</accession>
<evidence type="ECO:0000256" key="2">
    <source>
        <dbReference type="SAM" id="MobiDB-lite"/>
    </source>
</evidence>
<organism evidence="4 5">
    <name type="scientific">Exidia glandulosa HHB12029</name>
    <dbReference type="NCBI Taxonomy" id="1314781"/>
    <lineage>
        <taxon>Eukaryota</taxon>
        <taxon>Fungi</taxon>
        <taxon>Dikarya</taxon>
        <taxon>Basidiomycota</taxon>
        <taxon>Agaricomycotina</taxon>
        <taxon>Agaricomycetes</taxon>
        <taxon>Auriculariales</taxon>
        <taxon>Exidiaceae</taxon>
        <taxon>Exidia</taxon>
    </lineage>
</organism>
<dbReference type="AlphaFoldDB" id="A0A165QU44"/>